<evidence type="ECO:0000313" key="8">
    <source>
        <dbReference type="Proteomes" id="UP001211907"/>
    </source>
</evidence>
<dbReference type="Proteomes" id="UP001211907">
    <property type="component" value="Unassembled WGS sequence"/>
</dbReference>
<dbReference type="Pfam" id="PF02115">
    <property type="entry name" value="Rho_GDI"/>
    <property type="match status" value="1"/>
</dbReference>
<dbReference type="InterPro" id="IPR000406">
    <property type="entry name" value="Rho_GDI"/>
</dbReference>
<name>A0AAD5T437_9FUNG</name>
<gene>
    <name evidence="7" type="ORF">HK100_011516</name>
</gene>
<dbReference type="InterPro" id="IPR014756">
    <property type="entry name" value="Ig_E-set"/>
</dbReference>
<dbReference type="EMBL" id="JADGJH010000720">
    <property type="protein sequence ID" value="KAJ3123728.1"/>
    <property type="molecule type" value="Genomic_DNA"/>
</dbReference>
<comment type="function">
    <text evidence="4">Regulates the GDP/GTP exchange reaction of the Rho proteins by inhibiting the dissociation of GDP from them, and the subsequent binding of GTP to them.</text>
</comment>
<dbReference type="GO" id="GO:0005829">
    <property type="term" value="C:cytosol"/>
    <property type="evidence" value="ECO:0007669"/>
    <property type="project" value="TreeGrafter"/>
</dbReference>
<evidence type="ECO:0000256" key="4">
    <source>
        <dbReference type="ARBA" id="ARBA00054143"/>
    </source>
</evidence>
<comment type="caution">
    <text evidence="7">The sequence shown here is derived from an EMBL/GenBank/DDBJ whole genome shotgun (WGS) entry which is preliminary data.</text>
</comment>
<comment type="similarity">
    <text evidence="2">Belongs to the Rho GDI family.</text>
</comment>
<dbReference type="GO" id="GO:0005094">
    <property type="term" value="F:Rho GDP-dissociation inhibitor activity"/>
    <property type="evidence" value="ECO:0007669"/>
    <property type="project" value="InterPro"/>
</dbReference>
<keyword evidence="3" id="KW-0963">Cytoplasm</keyword>
<keyword evidence="8" id="KW-1185">Reference proteome</keyword>
<feature type="region of interest" description="Disordered" evidence="6">
    <location>
        <begin position="1"/>
        <end position="20"/>
    </location>
</feature>
<accession>A0AAD5T437</accession>
<sequence>MADDDFGPLTSANGYKASSSAKKTAAEMAEMDAADESLKKWKESLGIKVGGGAGKLSFLFSKHDLRIIGKSVNTSDPRNVVLLSIAMESSGRPDVVIPLDSPAAIENLSSQVMTIKEGVEYRLKVKFRVNHDVVSGLRYLHVVKRSGLKVDKADEMLGSYGPSVDVYEKKFPLEEAPSGLIARGHYNVKSRFIDDDQHIHLEWSWSFDIKKEWD</sequence>
<dbReference type="AlphaFoldDB" id="A0AAD5T437"/>
<protein>
    <recommendedName>
        <fullName evidence="5">Rho GDP-dissociation inhibitor</fullName>
    </recommendedName>
</protein>
<evidence type="ECO:0000256" key="1">
    <source>
        <dbReference type="ARBA" id="ARBA00004496"/>
    </source>
</evidence>
<dbReference type="FunFam" id="2.70.50.30:FF:000001">
    <property type="entry name" value="Rho GDP-dissociation inhibitor 1"/>
    <property type="match status" value="1"/>
</dbReference>
<dbReference type="SUPFAM" id="SSF81296">
    <property type="entry name" value="E set domains"/>
    <property type="match status" value="1"/>
</dbReference>
<reference evidence="7" key="1">
    <citation type="submission" date="2020-05" db="EMBL/GenBank/DDBJ databases">
        <title>Phylogenomic resolution of chytrid fungi.</title>
        <authorList>
            <person name="Stajich J.E."/>
            <person name="Amses K."/>
            <person name="Simmons R."/>
            <person name="Seto K."/>
            <person name="Myers J."/>
            <person name="Bonds A."/>
            <person name="Quandt C.A."/>
            <person name="Barry K."/>
            <person name="Liu P."/>
            <person name="Grigoriev I."/>
            <person name="Longcore J.E."/>
            <person name="James T.Y."/>
        </authorList>
    </citation>
    <scope>NUCLEOTIDE SEQUENCE</scope>
    <source>
        <strain evidence="7">JEL0513</strain>
    </source>
</reference>
<evidence type="ECO:0000256" key="2">
    <source>
        <dbReference type="ARBA" id="ARBA00009758"/>
    </source>
</evidence>
<dbReference type="PRINTS" id="PR00492">
    <property type="entry name" value="RHOGDI"/>
</dbReference>
<dbReference type="GO" id="GO:0016020">
    <property type="term" value="C:membrane"/>
    <property type="evidence" value="ECO:0007669"/>
    <property type="project" value="TreeGrafter"/>
</dbReference>
<comment type="subcellular location">
    <subcellularLocation>
        <location evidence="1">Cytoplasm</location>
    </subcellularLocation>
</comment>
<dbReference type="PANTHER" id="PTHR10980:SF3">
    <property type="entry name" value="LD16419P"/>
    <property type="match status" value="1"/>
</dbReference>
<evidence type="ECO:0000256" key="3">
    <source>
        <dbReference type="ARBA" id="ARBA00022490"/>
    </source>
</evidence>
<evidence type="ECO:0000256" key="5">
    <source>
        <dbReference type="ARBA" id="ARBA00071407"/>
    </source>
</evidence>
<organism evidence="7 8">
    <name type="scientific">Physocladia obscura</name>
    <dbReference type="NCBI Taxonomy" id="109957"/>
    <lineage>
        <taxon>Eukaryota</taxon>
        <taxon>Fungi</taxon>
        <taxon>Fungi incertae sedis</taxon>
        <taxon>Chytridiomycota</taxon>
        <taxon>Chytridiomycota incertae sedis</taxon>
        <taxon>Chytridiomycetes</taxon>
        <taxon>Chytridiales</taxon>
        <taxon>Chytriomycetaceae</taxon>
        <taxon>Physocladia</taxon>
    </lineage>
</organism>
<dbReference type="InterPro" id="IPR024792">
    <property type="entry name" value="RhoGDI_dom_sf"/>
</dbReference>
<evidence type="ECO:0000256" key="6">
    <source>
        <dbReference type="SAM" id="MobiDB-lite"/>
    </source>
</evidence>
<dbReference type="PANTHER" id="PTHR10980">
    <property type="entry name" value="RHO GDP-DISSOCIATION INHIBITOR"/>
    <property type="match status" value="1"/>
</dbReference>
<dbReference type="Gene3D" id="2.70.50.30">
    <property type="entry name" value="Coagulation Factor XIII, subunit A, domain 1"/>
    <property type="match status" value="1"/>
</dbReference>
<evidence type="ECO:0000313" key="7">
    <source>
        <dbReference type="EMBL" id="KAJ3123728.1"/>
    </source>
</evidence>
<dbReference type="GO" id="GO:0007266">
    <property type="term" value="P:Rho protein signal transduction"/>
    <property type="evidence" value="ECO:0007669"/>
    <property type="project" value="InterPro"/>
</dbReference>
<proteinExistence type="inferred from homology"/>